<proteinExistence type="predicted"/>
<protein>
    <recommendedName>
        <fullName evidence="1">DUF5615 domain-containing protein</fullName>
    </recommendedName>
</protein>
<evidence type="ECO:0000259" key="1">
    <source>
        <dbReference type="Pfam" id="PF18480"/>
    </source>
</evidence>
<gene>
    <name evidence="2" type="ORF">A6769_00655</name>
</gene>
<evidence type="ECO:0000313" key="3">
    <source>
        <dbReference type="Proteomes" id="UP000252085"/>
    </source>
</evidence>
<dbReference type="AlphaFoldDB" id="A0A367RZN3"/>
<name>A0A367RZN3_NOSPU</name>
<dbReference type="InterPro" id="IPR041049">
    <property type="entry name" value="DUF5615"/>
</dbReference>
<dbReference type="Proteomes" id="UP000252085">
    <property type="component" value="Unassembled WGS sequence"/>
</dbReference>
<accession>A0A367RZN3</accession>
<comment type="caution">
    <text evidence="2">The sequence shown here is derived from an EMBL/GenBank/DDBJ whole genome shotgun (WGS) entry which is preliminary data.</text>
</comment>
<feature type="domain" description="DUF5615" evidence="1">
    <location>
        <begin position="4"/>
        <end position="62"/>
    </location>
</feature>
<reference evidence="2 3" key="1">
    <citation type="submission" date="2016-04" db="EMBL/GenBank/DDBJ databases">
        <authorList>
            <person name="Evans L.H."/>
            <person name="Alamgir A."/>
            <person name="Owens N."/>
            <person name="Weber N.D."/>
            <person name="Virtaneva K."/>
            <person name="Barbian K."/>
            <person name="Babar A."/>
            <person name="Rosenke K."/>
        </authorList>
    </citation>
    <scope>NUCLEOTIDE SEQUENCE [LARGE SCALE GENOMIC DNA]</scope>
    <source>
        <strain evidence="2">NIES-2108</strain>
    </source>
</reference>
<organism evidence="2 3">
    <name type="scientific">Nostoc punctiforme NIES-2108</name>
    <dbReference type="NCBI Taxonomy" id="1356359"/>
    <lineage>
        <taxon>Bacteria</taxon>
        <taxon>Bacillati</taxon>
        <taxon>Cyanobacteriota</taxon>
        <taxon>Cyanophyceae</taxon>
        <taxon>Nostocales</taxon>
        <taxon>Nostocaceae</taxon>
        <taxon>Nostoc</taxon>
    </lineage>
</organism>
<sequence>MAIRYLLDEHLSPIYRSQLVRRNPEVVVRIIGDLDVLPKGTPDPEILIWCKTNGFILVTNNRKSMLGHFADHLALGRHIPGIFTIDANQSIGKTVEELIIIAEASFEDEYQDRIEYLPLSR</sequence>
<dbReference type="EMBL" id="LXQE01000029">
    <property type="protein sequence ID" value="RCJ41459.1"/>
    <property type="molecule type" value="Genomic_DNA"/>
</dbReference>
<evidence type="ECO:0000313" key="2">
    <source>
        <dbReference type="EMBL" id="RCJ41459.1"/>
    </source>
</evidence>
<dbReference type="Pfam" id="PF18480">
    <property type="entry name" value="DUF5615"/>
    <property type="match status" value="1"/>
</dbReference>